<keyword evidence="2" id="KW-1185">Reference proteome</keyword>
<gene>
    <name evidence="1" type="ORF">PGIGA_G00212150</name>
</gene>
<evidence type="ECO:0000313" key="2">
    <source>
        <dbReference type="Proteomes" id="UP000829447"/>
    </source>
</evidence>
<sequence length="92" mass="10873">MSAAMGRQRSMPIFCFYRKKVKINVFHSTTILTVTRLGWWTTFMAWPCGRIDRANIRFDASLTSWSIFRKILHISPHTPAESRKLAEQREER</sequence>
<dbReference type="Proteomes" id="UP000829447">
    <property type="component" value="Linkage Group LG5"/>
</dbReference>
<name>A0ACC5WGD0_PANGG</name>
<accession>A0ACC5WGD0</accession>
<organism evidence="1 2">
    <name type="scientific">Pangasianodon gigas</name>
    <name type="common">Mekong giant catfish</name>
    <name type="synonym">Pangasius gigas</name>
    <dbReference type="NCBI Taxonomy" id="30993"/>
    <lineage>
        <taxon>Eukaryota</taxon>
        <taxon>Metazoa</taxon>
        <taxon>Chordata</taxon>
        <taxon>Craniata</taxon>
        <taxon>Vertebrata</taxon>
        <taxon>Euteleostomi</taxon>
        <taxon>Actinopterygii</taxon>
        <taxon>Neopterygii</taxon>
        <taxon>Teleostei</taxon>
        <taxon>Ostariophysi</taxon>
        <taxon>Siluriformes</taxon>
        <taxon>Pangasiidae</taxon>
        <taxon>Pangasianodon</taxon>
    </lineage>
</organism>
<comment type="caution">
    <text evidence="1">The sequence shown here is derived from an EMBL/GenBank/DDBJ whole genome shotgun (WGS) entry which is preliminary data.</text>
</comment>
<protein>
    <submittedName>
        <fullName evidence="1">Uncharacterized protein</fullName>
    </submittedName>
</protein>
<evidence type="ECO:0000313" key="1">
    <source>
        <dbReference type="EMBL" id="MCI4378112.1"/>
    </source>
</evidence>
<reference evidence="1 2" key="1">
    <citation type="journal article" date="2022" name="bioRxiv">
        <title>An ancient truncated duplication of the anti-Mullerian hormone receptor type 2 gene is a potential conserved master sex determinant in the Pangasiidae catfish family.</title>
        <authorList>
            <person name="Wen M."/>
            <person name="Pan Q."/>
            <person name="Jouanno E."/>
            <person name="Montfort J."/>
            <person name="Zahm M."/>
            <person name="Cabau C."/>
            <person name="Klopp C."/>
            <person name="Iampietro C."/>
            <person name="Roques C."/>
            <person name="Bouchez O."/>
            <person name="Castinel A."/>
            <person name="Donnadieu C."/>
            <person name="Parrinello H."/>
            <person name="Poncet C."/>
            <person name="Belmonte E."/>
            <person name="Gautier V."/>
            <person name="Avarre J.-C."/>
            <person name="Dugue R."/>
            <person name="Gustiano R."/>
            <person name="Ha T.T.T."/>
            <person name="Campet M."/>
            <person name="Sriphairoj K."/>
            <person name="Ribolli J."/>
            <person name="de Almeida F.L."/>
            <person name="Desvignes T."/>
            <person name="Postlethwait J.H."/>
            <person name="Bucao C.F."/>
            <person name="Robinson-Rechavi M."/>
            <person name="Bobe J."/>
            <person name="Herpin A."/>
            <person name="Guiguen Y."/>
        </authorList>
    </citation>
    <scope>NUCLEOTIDE SEQUENCE [LARGE SCALE GENOMIC DNA]</scope>
    <source>
        <strain evidence="1">YG-Dec2019</strain>
    </source>
</reference>
<dbReference type="EMBL" id="CM040458">
    <property type="protein sequence ID" value="MCI4378112.1"/>
    <property type="molecule type" value="Genomic_DNA"/>
</dbReference>
<proteinExistence type="predicted"/>